<feature type="compositionally biased region" description="Pro residues" evidence="3">
    <location>
        <begin position="263"/>
        <end position="280"/>
    </location>
</feature>
<gene>
    <name evidence="4" type="ORF">HP438_03515</name>
</gene>
<proteinExistence type="predicted"/>
<evidence type="ECO:0000256" key="1">
    <source>
        <dbReference type="ARBA" id="ARBA00022801"/>
    </source>
</evidence>
<reference evidence="4 5" key="1">
    <citation type="submission" date="2020-05" db="EMBL/GenBank/DDBJ databases">
        <title>Genome Sequencing of Type Strains.</title>
        <authorList>
            <person name="Lemaire J.F."/>
            <person name="Inderbitzin P."/>
            <person name="Gregorio O.A."/>
            <person name="Collins S.B."/>
            <person name="Wespe N."/>
            <person name="Knight-Connoni V."/>
        </authorList>
    </citation>
    <scope>NUCLEOTIDE SEQUENCE [LARGE SCALE GENOMIC DNA]</scope>
    <source>
        <strain evidence="4 5">DSM 100049</strain>
    </source>
</reference>
<evidence type="ECO:0000256" key="2">
    <source>
        <dbReference type="ARBA" id="ARBA00023080"/>
    </source>
</evidence>
<keyword evidence="5" id="KW-1185">Reference proteome</keyword>
<feature type="compositionally biased region" description="Low complexity" evidence="3">
    <location>
        <begin position="252"/>
        <end position="262"/>
    </location>
</feature>
<dbReference type="Proteomes" id="UP000536441">
    <property type="component" value="Unassembled WGS sequence"/>
</dbReference>
<dbReference type="SUPFAM" id="SSF51283">
    <property type="entry name" value="dUTPase-like"/>
    <property type="match status" value="1"/>
</dbReference>
<dbReference type="InterPro" id="IPR033704">
    <property type="entry name" value="dUTPase_trimeric"/>
</dbReference>
<dbReference type="InterPro" id="IPR036157">
    <property type="entry name" value="dUTPase-like_sf"/>
</dbReference>
<dbReference type="Pfam" id="PF22769">
    <property type="entry name" value="DCD"/>
    <property type="match status" value="1"/>
</dbReference>
<comment type="caution">
    <text evidence="4">The sequence shown here is derived from an EMBL/GenBank/DDBJ whole genome shotgun (WGS) entry which is preliminary data.</text>
</comment>
<feature type="region of interest" description="Disordered" evidence="3">
    <location>
        <begin position="39"/>
        <end position="59"/>
    </location>
</feature>
<evidence type="ECO:0000313" key="5">
    <source>
        <dbReference type="Proteomes" id="UP000536441"/>
    </source>
</evidence>
<dbReference type="RefSeq" id="WP_175310830.1">
    <property type="nucleotide sequence ID" value="NZ_CBCRYR010000066.1"/>
</dbReference>
<dbReference type="InterPro" id="IPR011962">
    <property type="entry name" value="dCTP_deaminase"/>
</dbReference>
<feature type="region of interest" description="Disordered" evidence="3">
    <location>
        <begin position="231"/>
        <end position="280"/>
    </location>
</feature>
<dbReference type="CDD" id="cd07557">
    <property type="entry name" value="trimeric_dUTPase"/>
    <property type="match status" value="1"/>
</dbReference>
<dbReference type="AlphaFoldDB" id="A0A7Y6B261"/>
<sequence>MFWGGERLKDELGDLIDDYHVTRIDRAAYRLRVGGEVYVSPTGEPNDPRNKPKRPLGEGESFTIPAGQFGFILTEERIRVPQHAIAFISIRATYKFRGLVNVSGFHVDPHYEGKLLFSVFNAGPGAVHLSRGEECFLIWYASLDRPSVLQKKMGFEVIPSDLLGPLATGVESFAGLKSKIDENDKKLSDRVTTVEREQAVMKWASALVIGAMITFGLKECSLSRPAAAPTAAVSSAVPSPSPTATPSPAASPSPAVTLAPALTPSPSPTPKTPSAAPPGQ</sequence>
<keyword evidence="2" id="KW-0546">Nucleotide metabolism</keyword>
<dbReference type="Gene3D" id="2.70.40.10">
    <property type="match status" value="1"/>
</dbReference>
<organism evidence="4 5">
    <name type="scientific">Sphingomonas zeae</name>
    <dbReference type="NCBI Taxonomy" id="1646122"/>
    <lineage>
        <taxon>Bacteria</taxon>
        <taxon>Pseudomonadati</taxon>
        <taxon>Pseudomonadota</taxon>
        <taxon>Alphaproteobacteria</taxon>
        <taxon>Sphingomonadales</taxon>
        <taxon>Sphingomonadaceae</taxon>
        <taxon>Sphingomonas</taxon>
    </lineage>
</organism>
<evidence type="ECO:0000256" key="3">
    <source>
        <dbReference type="SAM" id="MobiDB-lite"/>
    </source>
</evidence>
<accession>A0A7Y6B261</accession>
<dbReference type="GO" id="GO:0006229">
    <property type="term" value="P:dUTP biosynthetic process"/>
    <property type="evidence" value="ECO:0007669"/>
    <property type="project" value="InterPro"/>
</dbReference>
<feature type="compositionally biased region" description="Pro residues" evidence="3">
    <location>
        <begin position="239"/>
        <end position="251"/>
    </location>
</feature>
<evidence type="ECO:0000313" key="4">
    <source>
        <dbReference type="EMBL" id="NUU46045.1"/>
    </source>
</evidence>
<name>A0A7Y6B261_9SPHN</name>
<protein>
    <submittedName>
        <fullName evidence="4">Deoxycytidine triphosphate deaminase</fullName>
    </submittedName>
</protein>
<dbReference type="GO" id="GO:0008829">
    <property type="term" value="F:dCTP deaminase activity"/>
    <property type="evidence" value="ECO:0007669"/>
    <property type="project" value="InterPro"/>
</dbReference>
<keyword evidence="1" id="KW-0378">Hydrolase</keyword>
<dbReference type="EMBL" id="JABMCH010000051">
    <property type="protein sequence ID" value="NUU46045.1"/>
    <property type="molecule type" value="Genomic_DNA"/>
</dbReference>